<gene>
    <name evidence="3" type="ORF">Cba03nite_27410</name>
</gene>
<proteinExistence type="predicted"/>
<dbReference type="Proteomes" id="UP000601223">
    <property type="component" value="Unassembled WGS sequence"/>
</dbReference>
<organism evidence="3 4">
    <name type="scientific">Catellatospora bangladeshensis</name>
    <dbReference type="NCBI Taxonomy" id="310355"/>
    <lineage>
        <taxon>Bacteria</taxon>
        <taxon>Bacillati</taxon>
        <taxon>Actinomycetota</taxon>
        <taxon>Actinomycetes</taxon>
        <taxon>Micromonosporales</taxon>
        <taxon>Micromonosporaceae</taxon>
        <taxon>Catellatospora</taxon>
    </lineage>
</organism>
<dbReference type="InterPro" id="IPR026004">
    <property type="entry name" value="Septum_form"/>
</dbReference>
<protein>
    <recommendedName>
        <fullName evidence="2">Septum formation-related domain-containing protein</fullName>
    </recommendedName>
</protein>
<dbReference type="Pfam" id="PF13845">
    <property type="entry name" value="Septum_form"/>
    <property type="match status" value="1"/>
</dbReference>
<keyword evidence="4" id="KW-1185">Reference proteome</keyword>
<dbReference type="PROSITE" id="PS51257">
    <property type="entry name" value="PROKAR_LIPOPROTEIN"/>
    <property type="match status" value="1"/>
</dbReference>
<dbReference type="AlphaFoldDB" id="A0A8J3JAS3"/>
<evidence type="ECO:0000313" key="4">
    <source>
        <dbReference type="Proteomes" id="UP000601223"/>
    </source>
</evidence>
<evidence type="ECO:0000313" key="3">
    <source>
        <dbReference type="EMBL" id="GIF81392.1"/>
    </source>
</evidence>
<feature type="domain" description="Septum formation-related" evidence="2">
    <location>
        <begin position="53"/>
        <end position="265"/>
    </location>
</feature>
<dbReference type="RefSeq" id="WP_203745785.1">
    <property type="nucleotide sequence ID" value="NZ_BONF01000013.1"/>
</dbReference>
<reference evidence="3 4" key="1">
    <citation type="submission" date="2021-01" db="EMBL/GenBank/DDBJ databases">
        <title>Whole genome shotgun sequence of Catellatospora bangladeshensis NBRC 107357.</title>
        <authorList>
            <person name="Komaki H."/>
            <person name="Tamura T."/>
        </authorList>
    </citation>
    <scope>NUCLEOTIDE SEQUENCE [LARGE SCALE GENOMIC DNA]</scope>
    <source>
        <strain evidence="3 4">NBRC 107357</strain>
    </source>
</reference>
<comment type="caution">
    <text evidence="3">The sequence shown here is derived from an EMBL/GenBank/DDBJ whole genome shotgun (WGS) entry which is preliminary data.</text>
</comment>
<name>A0A8J3JAS3_9ACTN</name>
<accession>A0A8J3JAS3</accession>
<dbReference type="EMBL" id="BONF01000013">
    <property type="protein sequence ID" value="GIF81392.1"/>
    <property type="molecule type" value="Genomic_DNA"/>
</dbReference>
<feature type="signal peptide" evidence="1">
    <location>
        <begin position="1"/>
        <end position="21"/>
    </location>
</feature>
<keyword evidence="1" id="KW-0732">Signal</keyword>
<feature type="chain" id="PRO_5039057954" description="Septum formation-related domain-containing protein" evidence="1">
    <location>
        <begin position="22"/>
        <end position="293"/>
    </location>
</feature>
<sequence>MRVRLTAGAMTVTLLTSLAMAGCAAKLPAAVDRDLTDDWVKVAQVEGYVPDAGVCLDVVPKGTGRYTDLTVDCSKLHYTETVHVGRFAETATRGAKDFAAAFTECDAKSKEYIGRPWSDGTLVLKVTTPTDAAWKGGARWFRCDLTEVDSVSGGSNWVRRSASLKDGIPAASLLTCGKYNRKANNTMPRVACTTAHNAEFAGSFRAAANVAFPKSERQWDVIHKQCRAVVGRFLGVSATTAQRWGVVSYHLGEDGWADGNRLVRCYVWFGGSTMKKSAKGSKGKGLPNFVSVS</sequence>
<evidence type="ECO:0000259" key="2">
    <source>
        <dbReference type="Pfam" id="PF13845"/>
    </source>
</evidence>
<evidence type="ECO:0000256" key="1">
    <source>
        <dbReference type="SAM" id="SignalP"/>
    </source>
</evidence>